<sequence length="115" mass="13124">MDAVLYKAKVKAGKEAVSREWIDFLTANKEQGETTLKNEREHLEVYFMSKEAGISYVYMFVLADNLEYANQVAAKSENPLDKKHFKYMAKCIDGESAVQIAPELILDDLPVFNKK</sequence>
<proteinExistence type="predicted"/>
<accession>A0A645BAB8</accession>
<dbReference type="EMBL" id="VSSQ01018636">
    <property type="protein sequence ID" value="MPM61998.1"/>
    <property type="molecule type" value="Genomic_DNA"/>
</dbReference>
<comment type="caution">
    <text evidence="1">The sequence shown here is derived from an EMBL/GenBank/DDBJ whole genome shotgun (WGS) entry which is preliminary data.</text>
</comment>
<dbReference type="AlphaFoldDB" id="A0A645BAB8"/>
<name>A0A645BAB8_9ZZZZ</name>
<dbReference type="Pfam" id="PF19673">
    <property type="entry name" value="DUF6176"/>
    <property type="match status" value="1"/>
</dbReference>
<protein>
    <submittedName>
        <fullName evidence="1">Uncharacterized protein</fullName>
    </submittedName>
</protein>
<dbReference type="InterPro" id="IPR046174">
    <property type="entry name" value="DUF6176"/>
</dbReference>
<gene>
    <name evidence="1" type="ORF">SDC9_108863</name>
</gene>
<reference evidence="1" key="1">
    <citation type="submission" date="2019-08" db="EMBL/GenBank/DDBJ databases">
        <authorList>
            <person name="Kucharzyk K."/>
            <person name="Murdoch R.W."/>
            <person name="Higgins S."/>
            <person name="Loffler F."/>
        </authorList>
    </citation>
    <scope>NUCLEOTIDE SEQUENCE</scope>
</reference>
<organism evidence="1">
    <name type="scientific">bioreactor metagenome</name>
    <dbReference type="NCBI Taxonomy" id="1076179"/>
    <lineage>
        <taxon>unclassified sequences</taxon>
        <taxon>metagenomes</taxon>
        <taxon>ecological metagenomes</taxon>
    </lineage>
</organism>
<evidence type="ECO:0000313" key="1">
    <source>
        <dbReference type="EMBL" id="MPM61998.1"/>
    </source>
</evidence>